<organism evidence="9">
    <name type="scientific">Oceaniferula spumae</name>
    <dbReference type="NCBI Taxonomy" id="2979115"/>
    <lineage>
        <taxon>Bacteria</taxon>
        <taxon>Pseudomonadati</taxon>
        <taxon>Verrucomicrobiota</taxon>
        <taxon>Verrucomicrobiia</taxon>
        <taxon>Verrucomicrobiales</taxon>
        <taxon>Verrucomicrobiaceae</taxon>
        <taxon>Oceaniferula</taxon>
    </lineage>
</organism>
<dbReference type="GO" id="GO:0004423">
    <property type="term" value="F:iduronate-2-sulfatase activity"/>
    <property type="evidence" value="ECO:0007669"/>
    <property type="project" value="InterPro"/>
</dbReference>
<dbReference type="CDD" id="cd16030">
    <property type="entry name" value="iduronate-2-sulfatase"/>
    <property type="match status" value="1"/>
</dbReference>
<proteinExistence type="inferred from homology"/>
<dbReference type="KEGG" id="osu:NT6N_01160"/>
<dbReference type="PANTHER" id="PTHR45953:SF1">
    <property type="entry name" value="IDURONATE 2-SULFATASE"/>
    <property type="match status" value="1"/>
</dbReference>
<dbReference type="Gene3D" id="3.40.720.10">
    <property type="entry name" value="Alkaline Phosphatase, subunit A"/>
    <property type="match status" value="1"/>
</dbReference>
<keyword evidence="6" id="KW-0106">Calcium</keyword>
<evidence type="ECO:0000256" key="4">
    <source>
        <dbReference type="ARBA" id="ARBA00022729"/>
    </source>
</evidence>
<evidence type="ECO:0000256" key="7">
    <source>
        <dbReference type="SAM" id="SignalP"/>
    </source>
</evidence>
<evidence type="ECO:0000313" key="9">
    <source>
        <dbReference type="EMBL" id="BDS05076.1"/>
    </source>
</evidence>
<evidence type="ECO:0000256" key="1">
    <source>
        <dbReference type="ARBA" id="ARBA00001913"/>
    </source>
</evidence>
<evidence type="ECO:0000256" key="5">
    <source>
        <dbReference type="ARBA" id="ARBA00022801"/>
    </source>
</evidence>
<dbReference type="InterPro" id="IPR000917">
    <property type="entry name" value="Sulfatase_N"/>
</dbReference>
<dbReference type="PANTHER" id="PTHR45953">
    <property type="entry name" value="IDURONATE 2-SULFATASE"/>
    <property type="match status" value="1"/>
</dbReference>
<dbReference type="Pfam" id="PF00884">
    <property type="entry name" value="Sulfatase"/>
    <property type="match status" value="1"/>
</dbReference>
<evidence type="ECO:0000256" key="6">
    <source>
        <dbReference type="ARBA" id="ARBA00022837"/>
    </source>
</evidence>
<name>A0AAT9FGH4_9BACT</name>
<feature type="domain" description="Sulfatase N-terminal" evidence="8">
    <location>
        <begin position="25"/>
        <end position="393"/>
    </location>
</feature>
<sequence>MFKTSIKLAALLGLIVLPATAAEKKNVLFIVVDDLKPTLGCYGDNYVKSPNIDKLAASGTLFTSAYTNQAVCAASRCSFFSGLRPDRTKVHDLKTDFLEVTPWVVTLPEYLIKNGYTTAGCGKLFHGGKSDAKMEKRAWQTMTSAENLPYAKGFNPPALHYQSKQAQGIVDELRKKNQDRYGKMVQALKDAKANPATENLDIPDDAYDDGAIAKEALNYIDQLSKGDKPFFVAAGFKKPHLPFVAPKKYWDMYQREEVPIAKYQQPAKDAPAYALHSWGELKNYSDISQDGPVPMDKQRELIHGYYACTSYVDAQIGVLLDGLKERGLDKNTIVVLLSDHGWHLGDHGVWCKHTNYEQATRSCLMFSGPDISAGKKTDSPTELVDVFSTICEMVSVPVPKNLDGISLKPLLEDSEKHLREVAVSSYPRYNGRMGYTMRDKRYRYVAWVKNDNLMKPLESLGVTLDEELYDYQKDALETTNMAKDVEMAAVIKTFRARLDKHLKDQAQRIKENNNPS</sequence>
<keyword evidence="4 7" id="KW-0732">Signal</keyword>
<evidence type="ECO:0000259" key="8">
    <source>
        <dbReference type="Pfam" id="PF00884"/>
    </source>
</evidence>
<evidence type="ECO:0000256" key="3">
    <source>
        <dbReference type="ARBA" id="ARBA00022723"/>
    </source>
</evidence>
<feature type="chain" id="PRO_5043366885" evidence="7">
    <location>
        <begin position="22"/>
        <end position="516"/>
    </location>
</feature>
<dbReference type="InterPro" id="IPR017850">
    <property type="entry name" value="Alkaline_phosphatase_core_sf"/>
</dbReference>
<comment type="cofactor">
    <cofactor evidence="1">
        <name>Ca(2+)</name>
        <dbReference type="ChEBI" id="CHEBI:29108"/>
    </cofactor>
</comment>
<comment type="similarity">
    <text evidence="2">Belongs to the sulfatase family.</text>
</comment>
<protein>
    <submittedName>
        <fullName evidence="9">Iduronate-2-sulfatase</fullName>
    </submittedName>
</protein>
<dbReference type="AlphaFoldDB" id="A0AAT9FGH4"/>
<feature type="signal peptide" evidence="7">
    <location>
        <begin position="1"/>
        <end position="21"/>
    </location>
</feature>
<reference evidence="9" key="1">
    <citation type="submission" date="2024-07" db="EMBL/GenBank/DDBJ databases">
        <title>Complete genome sequence of Verrucomicrobiaceae bacterium NT6N.</title>
        <authorList>
            <person name="Huang C."/>
            <person name="Takami H."/>
            <person name="Hamasaki K."/>
        </authorList>
    </citation>
    <scope>NUCLEOTIDE SEQUENCE</scope>
    <source>
        <strain evidence="9">NT6N</strain>
    </source>
</reference>
<accession>A0AAT9FGH4</accession>
<dbReference type="EMBL" id="AP026866">
    <property type="protein sequence ID" value="BDS05076.1"/>
    <property type="molecule type" value="Genomic_DNA"/>
</dbReference>
<dbReference type="SUPFAM" id="SSF53649">
    <property type="entry name" value="Alkaline phosphatase-like"/>
    <property type="match status" value="1"/>
</dbReference>
<keyword evidence="5" id="KW-0378">Hydrolase</keyword>
<dbReference type="GO" id="GO:0005737">
    <property type="term" value="C:cytoplasm"/>
    <property type="evidence" value="ECO:0007669"/>
    <property type="project" value="TreeGrafter"/>
</dbReference>
<gene>
    <name evidence="9" type="primary">betC_2</name>
    <name evidence="9" type="ORF">NT6N_01160</name>
</gene>
<keyword evidence="3" id="KW-0479">Metal-binding</keyword>
<dbReference type="GO" id="GO:0046872">
    <property type="term" value="F:metal ion binding"/>
    <property type="evidence" value="ECO:0007669"/>
    <property type="project" value="UniProtKB-KW"/>
</dbReference>
<dbReference type="InterPro" id="IPR035874">
    <property type="entry name" value="IDS"/>
</dbReference>
<evidence type="ECO:0000256" key="2">
    <source>
        <dbReference type="ARBA" id="ARBA00008779"/>
    </source>
</evidence>